<sequence length="169" mass="16956">ALSPQAEYHAMARIVEVKQHPPPQTNGVVVVAAAGTSDLPVAEEAVVTARALGSTVQTVYDVGVAGLHRLLDTRDILFAARVIVVVAGMEGALASVVGGLVDKPVIAVPTSVGYGANFGGLAALLAMLNSCASGVAVVNIDNGFGAGYMAHTINLLGESPTALPSSQDG</sequence>
<keyword evidence="1" id="KW-1133">Transmembrane helix</keyword>
<dbReference type="GO" id="GO:0006189">
    <property type="term" value="P:'de novo' IMP biosynthetic process"/>
    <property type="evidence" value="ECO:0007669"/>
    <property type="project" value="InterPro"/>
</dbReference>
<dbReference type="PANTHER" id="PTHR43064">
    <property type="entry name" value="PHOSPHORIBOSYLAMINOIMIDAZOLE CARBOXYLASE-RELATED"/>
    <property type="match status" value="1"/>
</dbReference>
<dbReference type="Proteomes" id="UP000019140">
    <property type="component" value="Unassembled WGS sequence"/>
</dbReference>
<accession>W4LRF3</accession>
<dbReference type="EMBL" id="AZHX01001708">
    <property type="protein sequence ID" value="ETX00644.1"/>
    <property type="molecule type" value="Genomic_DNA"/>
</dbReference>
<feature type="transmembrane region" description="Helical" evidence="1">
    <location>
        <begin position="121"/>
        <end position="140"/>
    </location>
</feature>
<feature type="transmembrane region" description="Helical" evidence="1">
    <location>
        <begin position="78"/>
        <end position="101"/>
    </location>
</feature>
<evidence type="ECO:0000313" key="4">
    <source>
        <dbReference type="Proteomes" id="UP000019140"/>
    </source>
</evidence>
<dbReference type="NCBIfam" id="NF033503">
    <property type="entry name" value="LarB"/>
    <property type="match status" value="1"/>
</dbReference>
<keyword evidence="4" id="KW-1185">Reference proteome</keyword>
<dbReference type="AlphaFoldDB" id="W4LRF3"/>
<dbReference type="GO" id="GO:0016787">
    <property type="term" value="F:hydrolase activity"/>
    <property type="evidence" value="ECO:0007669"/>
    <property type="project" value="InterPro"/>
</dbReference>
<feature type="non-terminal residue" evidence="3">
    <location>
        <position position="1"/>
    </location>
</feature>
<evidence type="ECO:0000259" key="2">
    <source>
        <dbReference type="SMART" id="SM01001"/>
    </source>
</evidence>
<reference evidence="3 4" key="1">
    <citation type="journal article" date="2014" name="Nature">
        <title>An environmental bacterial taxon with a large and distinct metabolic repertoire.</title>
        <authorList>
            <person name="Wilson M.C."/>
            <person name="Mori T."/>
            <person name="Ruckert C."/>
            <person name="Uria A.R."/>
            <person name="Helf M.J."/>
            <person name="Takada K."/>
            <person name="Gernert C."/>
            <person name="Steffens U.A."/>
            <person name="Heycke N."/>
            <person name="Schmitt S."/>
            <person name="Rinke C."/>
            <person name="Helfrich E.J."/>
            <person name="Brachmann A.O."/>
            <person name="Gurgui C."/>
            <person name="Wakimoto T."/>
            <person name="Kracht M."/>
            <person name="Crusemann M."/>
            <person name="Hentschel U."/>
            <person name="Abe I."/>
            <person name="Matsunaga S."/>
            <person name="Kalinowski J."/>
            <person name="Takeyama H."/>
            <person name="Piel J."/>
        </authorList>
    </citation>
    <scope>NUCLEOTIDE SEQUENCE [LARGE SCALE GENOMIC DNA]</scope>
    <source>
        <strain evidence="4">TSY2</strain>
    </source>
</reference>
<name>W4LRF3_9BACT</name>
<dbReference type="InterPro" id="IPR039476">
    <property type="entry name" value="P2CMN_synthase_LarB"/>
</dbReference>
<dbReference type="SUPFAM" id="SSF52255">
    <property type="entry name" value="N5-CAIR mutase (phosphoribosylaminoimidazole carboxylase, PurE)"/>
    <property type="match status" value="1"/>
</dbReference>
<dbReference type="Gene3D" id="3.40.50.1970">
    <property type="match status" value="1"/>
</dbReference>
<dbReference type="PANTHER" id="PTHR43064:SF1">
    <property type="entry name" value="SLL1489 PROTEIN"/>
    <property type="match status" value="1"/>
</dbReference>
<dbReference type="InterPro" id="IPR000031">
    <property type="entry name" value="PurE_dom"/>
</dbReference>
<proteinExistence type="predicted"/>
<keyword evidence="1" id="KW-0812">Transmembrane</keyword>
<dbReference type="PATRIC" id="fig|1429439.4.peg.6521"/>
<evidence type="ECO:0000256" key="1">
    <source>
        <dbReference type="SAM" id="Phobius"/>
    </source>
</evidence>
<keyword evidence="1" id="KW-0472">Membrane</keyword>
<dbReference type="HOGENOM" id="CLU_1581804_0_0_7"/>
<organism evidence="3 4">
    <name type="scientific">Candidatus Entotheonella gemina</name>
    <dbReference type="NCBI Taxonomy" id="1429439"/>
    <lineage>
        <taxon>Bacteria</taxon>
        <taxon>Pseudomonadati</taxon>
        <taxon>Nitrospinota/Tectimicrobiota group</taxon>
        <taxon>Candidatus Tectimicrobiota</taxon>
        <taxon>Candidatus Entotheonellia</taxon>
        <taxon>Candidatus Entotheonellales</taxon>
        <taxon>Candidatus Entotheonellaceae</taxon>
        <taxon>Candidatus Entotheonella</taxon>
    </lineage>
</organism>
<dbReference type="SMART" id="SM01001">
    <property type="entry name" value="AIRC"/>
    <property type="match status" value="1"/>
</dbReference>
<comment type="caution">
    <text evidence="3">The sequence shown here is derived from an EMBL/GenBank/DDBJ whole genome shotgun (WGS) entry which is preliminary data.</text>
</comment>
<feature type="domain" description="PurE" evidence="2">
    <location>
        <begin position="27"/>
        <end position="159"/>
    </location>
</feature>
<protein>
    <recommendedName>
        <fullName evidence="2">PurE domain-containing protein</fullName>
    </recommendedName>
</protein>
<gene>
    <name evidence="3" type="ORF">ETSY2_38685</name>
</gene>
<evidence type="ECO:0000313" key="3">
    <source>
        <dbReference type="EMBL" id="ETX00644.1"/>
    </source>
</evidence>
<dbReference type="Pfam" id="PF00731">
    <property type="entry name" value="AIRC"/>
    <property type="match status" value="1"/>
</dbReference>